<organism evidence="3 5">
    <name type="scientific">Escherichia coli</name>
    <dbReference type="NCBI Taxonomy" id="562"/>
    <lineage>
        <taxon>Bacteria</taxon>
        <taxon>Pseudomonadati</taxon>
        <taxon>Pseudomonadota</taxon>
        <taxon>Gammaproteobacteria</taxon>
        <taxon>Enterobacterales</taxon>
        <taxon>Enterobacteriaceae</taxon>
        <taxon>Escherichia</taxon>
    </lineage>
</organism>
<dbReference type="EMBL" id="UGCV01000008">
    <property type="protein sequence ID" value="STJ19225.1"/>
    <property type="molecule type" value="Genomic_DNA"/>
</dbReference>
<keyword evidence="2" id="KW-0812">Transmembrane</keyword>
<protein>
    <submittedName>
        <fullName evidence="3">Multidrug efflux system</fullName>
    </submittedName>
</protein>
<evidence type="ECO:0000313" key="4">
    <source>
        <dbReference type="EMBL" id="STJ19225.1"/>
    </source>
</evidence>
<dbReference type="EMBL" id="UFXW01000004">
    <property type="protein sequence ID" value="STC85217.1"/>
    <property type="molecule type" value="Genomic_DNA"/>
</dbReference>
<evidence type="ECO:0000313" key="3">
    <source>
        <dbReference type="EMBL" id="STC85217.1"/>
    </source>
</evidence>
<evidence type="ECO:0000313" key="5">
    <source>
        <dbReference type="Proteomes" id="UP000254647"/>
    </source>
</evidence>
<sequence>MASFYTQDPQVKHVVVILIWLNALFMPIWSASWVLPAGFKGARDARYAMWVSMLSMWGCRVVVGYVLGIMLGWGVVGVWMGMFADGAVRAVLFYWRMVTGRWLWKYPRPEPQKCEKKPVVSE</sequence>
<reference evidence="5 6" key="1">
    <citation type="submission" date="2018-06" db="EMBL/GenBank/DDBJ databases">
        <authorList>
            <consortium name="Pathogen Informatics"/>
            <person name="Doyle S."/>
        </authorList>
    </citation>
    <scope>NUCLEOTIDE SEQUENCE [LARGE SCALE GENOMIC DNA]</scope>
    <source>
        <strain evidence="3 5">NCTC10767</strain>
        <strain evidence="4 6">NCTC9081</strain>
    </source>
</reference>
<keyword evidence="1" id="KW-0813">Transport</keyword>
<dbReference type="GO" id="GO:0005886">
    <property type="term" value="C:plasma membrane"/>
    <property type="evidence" value="ECO:0007669"/>
    <property type="project" value="TreeGrafter"/>
</dbReference>
<evidence type="ECO:0000256" key="2">
    <source>
        <dbReference type="SAM" id="Phobius"/>
    </source>
</evidence>
<keyword evidence="2" id="KW-1133">Transmembrane helix</keyword>
<dbReference type="Proteomes" id="UP000254647">
    <property type="component" value="Unassembled WGS sequence"/>
</dbReference>
<dbReference type="PANTHER" id="PTHR43298">
    <property type="entry name" value="MULTIDRUG RESISTANCE PROTEIN NORM-RELATED"/>
    <property type="match status" value="1"/>
</dbReference>
<gene>
    <name evidence="3" type="primary">yeeO_2</name>
    <name evidence="4" type="synonym">yeeO_1</name>
    <name evidence="3" type="ORF">NCTC10767_03537</name>
    <name evidence="4" type="ORF">NCTC9081_04747</name>
</gene>
<dbReference type="Proteomes" id="UP000254716">
    <property type="component" value="Unassembled WGS sequence"/>
</dbReference>
<keyword evidence="2" id="KW-0472">Membrane</keyword>
<accession>A0A376D9A5</accession>
<proteinExistence type="predicted"/>
<evidence type="ECO:0000256" key="1">
    <source>
        <dbReference type="ARBA" id="ARBA00022448"/>
    </source>
</evidence>
<evidence type="ECO:0000313" key="6">
    <source>
        <dbReference type="Proteomes" id="UP000254716"/>
    </source>
</evidence>
<dbReference type="InterPro" id="IPR050222">
    <property type="entry name" value="MATE_MdtK"/>
</dbReference>
<dbReference type="PANTHER" id="PTHR43298:SF2">
    <property type="entry name" value="FMN_FAD EXPORTER YEEO-RELATED"/>
    <property type="match status" value="1"/>
</dbReference>
<feature type="transmembrane region" description="Helical" evidence="2">
    <location>
        <begin position="14"/>
        <end position="35"/>
    </location>
</feature>
<name>A0A376D9A5_ECOLX</name>
<dbReference type="AlphaFoldDB" id="A0A376D9A5"/>